<reference evidence="2" key="2">
    <citation type="submission" date="2020-11" db="EMBL/GenBank/DDBJ databases">
        <authorList>
            <person name="McCartney M.A."/>
            <person name="Auch B."/>
            <person name="Kono T."/>
            <person name="Mallez S."/>
            <person name="Becker A."/>
            <person name="Gohl D.M."/>
            <person name="Silverstein K.A.T."/>
            <person name="Koren S."/>
            <person name="Bechman K.B."/>
            <person name="Herman A."/>
            <person name="Abrahante J.E."/>
            <person name="Garbe J."/>
        </authorList>
    </citation>
    <scope>NUCLEOTIDE SEQUENCE</scope>
    <source>
        <strain evidence="2">Duluth1</strain>
        <tissue evidence="2">Whole animal</tissue>
    </source>
</reference>
<reference evidence="2" key="1">
    <citation type="journal article" date="2019" name="bioRxiv">
        <title>The Genome of the Zebra Mussel, Dreissena polymorpha: A Resource for Invasive Species Research.</title>
        <authorList>
            <person name="McCartney M.A."/>
            <person name="Auch B."/>
            <person name="Kono T."/>
            <person name="Mallez S."/>
            <person name="Zhang Y."/>
            <person name="Obille A."/>
            <person name="Becker A."/>
            <person name="Abrahante J.E."/>
            <person name="Garbe J."/>
            <person name="Badalamenti J.P."/>
            <person name="Herman A."/>
            <person name="Mangelson H."/>
            <person name="Liachko I."/>
            <person name="Sullivan S."/>
            <person name="Sone E.D."/>
            <person name="Koren S."/>
            <person name="Silverstein K.A.T."/>
            <person name="Beckman K.B."/>
            <person name="Gohl D.M."/>
        </authorList>
    </citation>
    <scope>NUCLEOTIDE SEQUENCE</scope>
    <source>
        <strain evidence="2">Duluth1</strain>
        <tissue evidence="2">Whole animal</tissue>
    </source>
</reference>
<gene>
    <name evidence="2" type="ORF">DPMN_144844</name>
</gene>
<evidence type="ECO:0000256" key="1">
    <source>
        <dbReference type="SAM" id="SignalP"/>
    </source>
</evidence>
<dbReference type="AlphaFoldDB" id="A0A9D4IY96"/>
<feature type="chain" id="PRO_5038382389" evidence="1">
    <location>
        <begin position="20"/>
        <end position="52"/>
    </location>
</feature>
<comment type="caution">
    <text evidence="2">The sequence shown here is derived from an EMBL/GenBank/DDBJ whole genome shotgun (WGS) entry which is preliminary data.</text>
</comment>
<dbReference type="Proteomes" id="UP000828390">
    <property type="component" value="Unassembled WGS sequence"/>
</dbReference>
<protein>
    <submittedName>
        <fullName evidence="2">Uncharacterized protein</fullName>
    </submittedName>
</protein>
<keyword evidence="3" id="KW-1185">Reference proteome</keyword>
<name>A0A9D4IY96_DREPO</name>
<evidence type="ECO:0000313" key="3">
    <source>
        <dbReference type="Proteomes" id="UP000828390"/>
    </source>
</evidence>
<sequence>MRVFLIGLCVFSTVLMATAIDTFYGMPAYGPFGGAGAISPRGYGHGADLAVV</sequence>
<proteinExistence type="predicted"/>
<feature type="signal peptide" evidence="1">
    <location>
        <begin position="1"/>
        <end position="19"/>
    </location>
</feature>
<evidence type="ECO:0000313" key="2">
    <source>
        <dbReference type="EMBL" id="KAH3791360.1"/>
    </source>
</evidence>
<organism evidence="2 3">
    <name type="scientific">Dreissena polymorpha</name>
    <name type="common">Zebra mussel</name>
    <name type="synonym">Mytilus polymorpha</name>
    <dbReference type="NCBI Taxonomy" id="45954"/>
    <lineage>
        <taxon>Eukaryota</taxon>
        <taxon>Metazoa</taxon>
        <taxon>Spiralia</taxon>
        <taxon>Lophotrochozoa</taxon>
        <taxon>Mollusca</taxon>
        <taxon>Bivalvia</taxon>
        <taxon>Autobranchia</taxon>
        <taxon>Heteroconchia</taxon>
        <taxon>Euheterodonta</taxon>
        <taxon>Imparidentia</taxon>
        <taxon>Neoheterodontei</taxon>
        <taxon>Myida</taxon>
        <taxon>Dreissenoidea</taxon>
        <taxon>Dreissenidae</taxon>
        <taxon>Dreissena</taxon>
    </lineage>
</organism>
<accession>A0A9D4IY96</accession>
<dbReference type="EMBL" id="JAIWYP010000007">
    <property type="protein sequence ID" value="KAH3791360.1"/>
    <property type="molecule type" value="Genomic_DNA"/>
</dbReference>
<keyword evidence="1" id="KW-0732">Signal</keyword>